<feature type="domain" description="OST48 middle" evidence="10">
    <location>
        <begin position="216"/>
        <end position="354"/>
    </location>
</feature>
<evidence type="ECO:0000256" key="3">
    <source>
        <dbReference type="ARBA" id="ARBA00008743"/>
    </source>
</evidence>
<feature type="transmembrane region" description="Helical" evidence="8">
    <location>
        <begin position="330"/>
        <end position="352"/>
    </location>
</feature>
<keyword evidence="5 8" id="KW-0256">Endoplasmic reticulum</keyword>
<keyword evidence="4 8" id="KW-0812">Transmembrane</keyword>
<comment type="pathway">
    <text evidence="2 8">Protein modification; protein glycosylation.</text>
</comment>
<keyword evidence="6 8" id="KW-1133">Transmembrane helix</keyword>
<evidence type="ECO:0000256" key="6">
    <source>
        <dbReference type="ARBA" id="ARBA00022989"/>
    </source>
</evidence>
<dbReference type="OrthoDB" id="29105at2759"/>
<feature type="domain" description="OST48 N-terminal" evidence="9">
    <location>
        <begin position="11"/>
        <end position="202"/>
    </location>
</feature>
<comment type="subunit">
    <text evidence="8">Component of the oligosaccharyltransferase (OST) complex.</text>
</comment>
<evidence type="ECO:0000313" key="11">
    <source>
        <dbReference type="EMBL" id="KXZ51811.1"/>
    </source>
</evidence>
<dbReference type="Proteomes" id="UP000075714">
    <property type="component" value="Unassembled WGS sequence"/>
</dbReference>
<evidence type="ECO:0000256" key="1">
    <source>
        <dbReference type="ARBA" id="ARBA00004479"/>
    </source>
</evidence>
<dbReference type="GO" id="GO:0018279">
    <property type="term" value="P:protein N-linked glycosylation via asparagine"/>
    <property type="evidence" value="ECO:0007669"/>
    <property type="project" value="UniProtKB-UniRule"/>
</dbReference>
<dbReference type="AlphaFoldDB" id="A0A150GPS6"/>
<evidence type="ECO:0000313" key="12">
    <source>
        <dbReference type="Proteomes" id="UP000075714"/>
    </source>
</evidence>
<proteinExistence type="inferred from homology"/>
<dbReference type="UniPathway" id="UPA00378"/>
<comment type="function">
    <text evidence="8">Subunit of the oligosaccharyl transferase (OST) complex that catalyzes the initial transfer of a defined glycan (Glc(3)Man(9)GlcNAc(2) in eukaryotes) from the lipid carrier dolichol-pyrophosphate to an asparagine residue within an Asn-X-Ser/Thr consensus motif in nascent polypeptide chains, the first step in protein N-glycosylation. N-glycosylation occurs cotranslationally and the complex associates with the Sec61 complex at the channel-forming translocon complex that mediates protein translocation across the endoplasmic reticulum (ER).</text>
</comment>
<comment type="caution">
    <text evidence="11">The sequence shown here is derived from an EMBL/GenBank/DDBJ whole genome shotgun (WGS) entry which is preliminary data.</text>
</comment>
<reference evidence="12" key="1">
    <citation type="journal article" date="2016" name="Nat. Commun.">
        <title>The Gonium pectorale genome demonstrates co-option of cell cycle regulation during the evolution of multicellularity.</title>
        <authorList>
            <person name="Hanschen E.R."/>
            <person name="Marriage T.N."/>
            <person name="Ferris P.J."/>
            <person name="Hamaji T."/>
            <person name="Toyoda A."/>
            <person name="Fujiyama A."/>
            <person name="Neme R."/>
            <person name="Noguchi H."/>
            <person name="Minakuchi Y."/>
            <person name="Suzuki M."/>
            <person name="Kawai-Toyooka H."/>
            <person name="Smith D.R."/>
            <person name="Sparks H."/>
            <person name="Anderson J."/>
            <person name="Bakaric R."/>
            <person name="Luria V."/>
            <person name="Karger A."/>
            <person name="Kirschner M.W."/>
            <person name="Durand P.M."/>
            <person name="Michod R.E."/>
            <person name="Nozaki H."/>
            <person name="Olson B.J."/>
        </authorList>
    </citation>
    <scope>NUCLEOTIDE SEQUENCE [LARGE SCALE GENOMIC DNA]</scope>
    <source>
        <strain evidence="12">NIES-2863</strain>
    </source>
</reference>
<dbReference type="InterPro" id="IPR055459">
    <property type="entry name" value="OST48_MD"/>
</dbReference>
<evidence type="ECO:0000256" key="2">
    <source>
        <dbReference type="ARBA" id="ARBA00004922"/>
    </source>
</evidence>
<dbReference type="GO" id="GO:0008250">
    <property type="term" value="C:oligosaccharyltransferase complex"/>
    <property type="evidence" value="ECO:0007669"/>
    <property type="project" value="TreeGrafter"/>
</dbReference>
<dbReference type="PANTHER" id="PTHR10830:SF0">
    <property type="entry name" value="DOLICHYL-DIPHOSPHOOLIGOSACCHARIDE--PROTEIN GLYCOSYLTRANSFERASE 48 KDA SUBUNIT"/>
    <property type="match status" value="1"/>
</dbReference>
<evidence type="ECO:0000259" key="9">
    <source>
        <dbReference type="Pfam" id="PF03345"/>
    </source>
</evidence>
<dbReference type="InterPro" id="IPR005013">
    <property type="entry name" value="DDOST_48_kDa_subunit"/>
</dbReference>
<dbReference type="Pfam" id="PF03345">
    <property type="entry name" value="OST48_N"/>
    <property type="match status" value="1"/>
</dbReference>
<organism evidence="11 12">
    <name type="scientific">Gonium pectorale</name>
    <name type="common">Green alga</name>
    <dbReference type="NCBI Taxonomy" id="33097"/>
    <lineage>
        <taxon>Eukaryota</taxon>
        <taxon>Viridiplantae</taxon>
        <taxon>Chlorophyta</taxon>
        <taxon>core chlorophytes</taxon>
        <taxon>Chlorophyceae</taxon>
        <taxon>CS clade</taxon>
        <taxon>Chlamydomonadales</taxon>
        <taxon>Volvocaceae</taxon>
        <taxon>Gonium</taxon>
    </lineage>
</organism>
<comment type="subcellular location">
    <subcellularLocation>
        <location evidence="8">Endoplasmic reticulum membrane</location>
        <topology evidence="8">Single-pass type I membrane protein</topology>
    </subcellularLocation>
    <subcellularLocation>
        <location evidence="1">Membrane</location>
        <topology evidence="1">Single-pass type I membrane protein</topology>
    </subcellularLocation>
</comment>
<protein>
    <recommendedName>
        <fullName evidence="8">Dolichyl-diphosphooligosaccharide--protein glycosyltransferase 48 kDa subunit</fullName>
        <shortName evidence="8">Oligosaccharyl transferase 48 kDa subunit</shortName>
    </recommendedName>
</protein>
<comment type="similarity">
    <text evidence="3 8">Belongs to the DDOST 48 kDa subunit family.</text>
</comment>
<dbReference type="Pfam" id="PF23358">
    <property type="entry name" value="OST48_MD"/>
    <property type="match status" value="1"/>
</dbReference>
<gene>
    <name evidence="11" type="ORF">GPECTOR_11g252</name>
</gene>
<name>A0A150GPS6_GONPE</name>
<evidence type="ECO:0000259" key="10">
    <source>
        <dbReference type="Pfam" id="PF23358"/>
    </source>
</evidence>
<accession>A0A150GPS6</accession>
<evidence type="ECO:0000256" key="4">
    <source>
        <dbReference type="ARBA" id="ARBA00022692"/>
    </source>
</evidence>
<dbReference type="EMBL" id="LSYV01000012">
    <property type="protein sequence ID" value="KXZ51811.1"/>
    <property type="molecule type" value="Genomic_DNA"/>
</dbReference>
<dbReference type="InterPro" id="IPR055457">
    <property type="entry name" value="OST48_N"/>
</dbReference>
<dbReference type="STRING" id="33097.A0A150GPS6"/>
<evidence type="ECO:0000256" key="8">
    <source>
        <dbReference type="RuleBase" id="RU361142"/>
    </source>
</evidence>
<keyword evidence="12" id="KW-1185">Reference proteome</keyword>
<evidence type="ECO:0000256" key="7">
    <source>
        <dbReference type="ARBA" id="ARBA00023136"/>
    </source>
</evidence>
<evidence type="ECO:0000256" key="5">
    <source>
        <dbReference type="ARBA" id="ARBA00022824"/>
    </source>
</evidence>
<keyword evidence="7 8" id="KW-0472">Membrane</keyword>
<sequence length="354" mass="38858">MIKYGELALHTGFGGSIDQQTILDFVDSGHNVLMGVSSEASEAIRNLAAEFGVDLDDKGTKVFDHFNYAAKADGTVDHTLLATRDLVDAPVITGGPYKKPILFRGAAATVPADSELATVVLSAPATAYSHDPKKAMLEPPSLMAGGAISLVTAVQARNNARMVVAGSVEMFTNEFFSMKVNVGGESTGSANRKFTVALARWAFQDRGVLVASHLRHHKLGEAAQPAGYRVNDEVEFLVDIHEVEAGASKPYAADDVQLEFIMLNPYIRVPLTHDGQGTYSLRFKVPDVYGVFKYYIDYSHRGYSYIKLTHQVPVRPFKHNEYERFLVCAYPYYASAVSMMGGFFALGFFFLYHK</sequence>
<dbReference type="PANTHER" id="PTHR10830">
    <property type="entry name" value="DOLICHYL-DIPHOSPHOOLIGOSACCHARIDE--PROTEIN GLYCOSYLTRANSFERASE 48 KDA SUBUNIT"/>
    <property type="match status" value="1"/>
</dbReference>